<evidence type="ECO:0000313" key="3">
    <source>
        <dbReference type="EMBL" id="KAK0745326.1"/>
    </source>
</evidence>
<dbReference type="AlphaFoldDB" id="A0AA40ETP2"/>
<dbReference type="GO" id="GO:0000445">
    <property type="term" value="C:THO complex part of transcription export complex"/>
    <property type="evidence" value="ECO:0007669"/>
    <property type="project" value="InterPro"/>
</dbReference>
<proteinExistence type="predicted"/>
<dbReference type="EMBL" id="JAUKTV010000002">
    <property type="protein sequence ID" value="KAK0745326.1"/>
    <property type="molecule type" value="Genomic_DNA"/>
</dbReference>
<accession>A0AA40ETP2</accession>
<dbReference type="Gene3D" id="1.20.5.340">
    <property type="match status" value="1"/>
</dbReference>
<evidence type="ECO:0000313" key="4">
    <source>
        <dbReference type="Proteomes" id="UP001172159"/>
    </source>
</evidence>
<dbReference type="GO" id="GO:0006397">
    <property type="term" value="P:mRNA processing"/>
    <property type="evidence" value="ECO:0007669"/>
    <property type="project" value="InterPro"/>
</dbReference>
<feature type="region of interest" description="Disordered" evidence="2">
    <location>
        <begin position="1"/>
        <end position="99"/>
    </location>
</feature>
<keyword evidence="1" id="KW-0175">Coiled coil</keyword>
<evidence type="ECO:0000256" key="2">
    <source>
        <dbReference type="SAM" id="MobiDB-lite"/>
    </source>
</evidence>
<feature type="compositionally biased region" description="Basic residues" evidence="2">
    <location>
        <begin position="38"/>
        <end position="47"/>
    </location>
</feature>
<feature type="compositionally biased region" description="Polar residues" evidence="2">
    <location>
        <begin position="75"/>
        <end position="92"/>
    </location>
</feature>
<dbReference type="Proteomes" id="UP001172159">
    <property type="component" value="Unassembled WGS sequence"/>
</dbReference>
<gene>
    <name evidence="3" type="ORF">B0T21DRAFT_359471</name>
</gene>
<dbReference type="SUPFAM" id="SSF57997">
    <property type="entry name" value="Tropomyosin"/>
    <property type="match status" value="1"/>
</dbReference>
<protein>
    <submittedName>
        <fullName evidence="3">Uncharacterized protein</fullName>
    </submittedName>
</protein>
<evidence type="ECO:0000256" key="1">
    <source>
        <dbReference type="SAM" id="Coils"/>
    </source>
</evidence>
<organism evidence="3 4">
    <name type="scientific">Apiosordaria backusii</name>
    <dbReference type="NCBI Taxonomy" id="314023"/>
    <lineage>
        <taxon>Eukaryota</taxon>
        <taxon>Fungi</taxon>
        <taxon>Dikarya</taxon>
        <taxon>Ascomycota</taxon>
        <taxon>Pezizomycotina</taxon>
        <taxon>Sordariomycetes</taxon>
        <taxon>Sordariomycetidae</taxon>
        <taxon>Sordariales</taxon>
        <taxon>Lasiosphaeriaceae</taxon>
        <taxon>Apiosordaria</taxon>
    </lineage>
</organism>
<feature type="coiled-coil region" evidence="1">
    <location>
        <begin position="144"/>
        <end position="220"/>
    </location>
</feature>
<keyword evidence="4" id="KW-1185">Reference proteome</keyword>
<comment type="caution">
    <text evidence="3">The sequence shown here is derived from an EMBL/GenBank/DDBJ whole genome shotgun (WGS) entry which is preliminary data.</text>
</comment>
<sequence length="243" mass="27694">MGNRTPFVFVKVSRKDTDGVSKRKHRETKGNEPLQAKERHHRRAKAARHQEENEDNTFMDPSEKQPSAKNAVELSHSTSSGHVNYPSFTDGSSGVERSDTPVEQLKLVLKKLDGSESSFRALGDKLDETDQKIDIKLGSFGVRLDKLGESLKDVKDSHKDFEKKLSDVDLHLGKLDDSHNAVEKKLEEFQDHLSKHDSKHDNVEDKIKSIKTRLDQVESKPDIENNENFVWTPLDLEWTPFPT</sequence>
<name>A0AA40ETP2_9PEZI</name>
<reference evidence="3" key="1">
    <citation type="submission" date="2023-06" db="EMBL/GenBank/DDBJ databases">
        <title>Genome-scale phylogeny and comparative genomics of the fungal order Sordariales.</title>
        <authorList>
            <consortium name="Lawrence Berkeley National Laboratory"/>
            <person name="Hensen N."/>
            <person name="Bonometti L."/>
            <person name="Westerberg I."/>
            <person name="Brannstrom I.O."/>
            <person name="Guillou S."/>
            <person name="Cros-Aarteil S."/>
            <person name="Calhoun S."/>
            <person name="Haridas S."/>
            <person name="Kuo A."/>
            <person name="Mondo S."/>
            <person name="Pangilinan J."/>
            <person name="Riley R."/>
            <person name="Labutti K."/>
            <person name="Andreopoulos B."/>
            <person name="Lipzen A."/>
            <person name="Chen C."/>
            <person name="Yanf M."/>
            <person name="Daum C."/>
            <person name="Ng V."/>
            <person name="Clum A."/>
            <person name="Steindorff A."/>
            <person name="Ohm R."/>
            <person name="Martin F."/>
            <person name="Silar P."/>
            <person name="Natvig D."/>
            <person name="Lalanne C."/>
            <person name="Gautier V."/>
            <person name="Ament-Velasquez S.L."/>
            <person name="Kruys A."/>
            <person name="Hutchinson M.I."/>
            <person name="Powell A.J."/>
            <person name="Barry K."/>
            <person name="Miller A.N."/>
            <person name="Grigoriev I.V."/>
            <person name="Debuchy R."/>
            <person name="Gladieux P."/>
            <person name="Thoren M.H."/>
            <person name="Johannesson H."/>
        </authorList>
    </citation>
    <scope>NUCLEOTIDE SEQUENCE</scope>
    <source>
        <strain evidence="3">CBS 540.89</strain>
    </source>
</reference>